<dbReference type="SUPFAM" id="SSF55681">
    <property type="entry name" value="Class II aaRS and biotin synthetases"/>
    <property type="match status" value="1"/>
</dbReference>
<dbReference type="EC" id="6.3.4.15" evidence="4"/>
<keyword evidence="4" id="KW-0678">Repressor</keyword>
<evidence type="ECO:0000259" key="5">
    <source>
        <dbReference type="PROSITE" id="PS51733"/>
    </source>
</evidence>
<keyword evidence="4" id="KW-0804">Transcription</keyword>
<dbReference type="EMBL" id="JBHTBW010000045">
    <property type="protein sequence ID" value="MFC7442097.1"/>
    <property type="molecule type" value="Genomic_DNA"/>
</dbReference>
<feature type="binding site" evidence="4">
    <location>
        <position position="189"/>
    </location>
    <ligand>
        <name>biotin</name>
        <dbReference type="ChEBI" id="CHEBI:57586"/>
    </ligand>
</feature>
<comment type="caution">
    <text evidence="6">The sequence shown here is derived from an EMBL/GenBank/DDBJ whole genome shotgun (WGS) entry which is preliminary data.</text>
</comment>
<dbReference type="RefSeq" id="WP_379865742.1">
    <property type="nucleotide sequence ID" value="NZ_JBHTBW010000045.1"/>
</dbReference>
<dbReference type="PANTHER" id="PTHR12835">
    <property type="entry name" value="BIOTIN PROTEIN LIGASE"/>
    <property type="match status" value="1"/>
</dbReference>
<evidence type="ECO:0000256" key="4">
    <source>
        <dbReference type="HAMAP-Rule" id="MF_00978"/>
    </source>
</evidence>
<dbReference type="CDD" id="cd16442">
    <property type="entry name" value="BPL"/>
    <property type="match status" value="1"/>
</dbReference>
<keyword evidence="4" id="KW-0067">ATP-binding</keyword>
<dbReference type="CDD" id="cd00090">
    <property type="entry name" value="HTH_ARSR"/>
    <property type="match status" value="1"/>
</dbReference>
<evidence type="ECO:0000256" key="1">
    <source>
        <dbReference type="ARBA" id="ARBA00022598"/>
    </source>
</evidence>
<dbReference type="InterPro" id="IPR030855">
    <property type="entry name" value="Bifunct_BirA"/>
</dbReference>
<dbReference type="Pfam" id="PF08279">
    <property type="entry name" value="HTH_11"/>
    <property type="match status" value="1"/>
</dbReference>
<evidence type="ECO:0000256" key="2">
    <source>
        <dbReference type="ARBA" id="ARBA00023125"/>
    </source>
</evidence>
<dbReference type="InterPro" id="IPR036390">
    <property type="entry name" value="WH_DNA-bd_sf"/>
</dbReference>
<dbReference type="InterPro" id="IPR003142">
    <property type="entry name" value="BPL_C"/>
</dbReference>
<feature type="DNA-binding region" description="H-T-H motif" evidence="4">
    <location>
        <begin position="23"/>
        <end position="42"/>
    </location>
</feature>
<dbReference type="Pfam" id="PF03099">
    <property type="entry name" value="BPL_LplA_LipB"/>
    <property type="match status" value="1"/>
</dbReference>
<dbReference type="InterPro" id="IPR004408">
    <property type="entry name" value="Biotin_CoA_COase_ligase"/>
</dbReference>
<keyword evidence="3 4" id="KW-0092">Biotin</keyword>
<reference evidence="7" key="1">
    <citation type="journal article" date="2019" name="Int. J. Syst. Evol. Microbiol.">
        <title>The Global Catalogue of Microorganisms (GCM) 10K type strain sequencing project: providing services to taxonomists for standard genome sequencing and annotation.</title>
        <authorList>
            <consortium name="The Broad Institute Genomics Platform"/>
            <consortium name="The Broad Institute Genome Sequencing Center for Infectious Disease"/>
            <person name="Wu L."/>
            <person name="Ma J."/>
        </authorList>
    </citation>
    <scope>NUCLEOTIDE SEQUENCE [LARGE SCALE GENOMIC DNA]</scope>
    <source>
        <strain evidence="7">CGMCC 1.12942</strain>
    </source>
</reference>
<dbReference type="Proteomes" id="UP001596500">
    <property type="component" value="Unassembled WGS sequence"/>
</dbReference>
<dbReference type="Gene3D" id="3.30.930.10">
    <property type="entry name" value="Bira Bifunctional Protein, Domain 2"/>
    <property type="match status" value="1"/>
</dbReference>
<dbReference type="InterPro" id="IPR045864">
    <property type="entry name" value="aa-tRNA-synth_II/BPL/LPL"/>
</dbReference>
<sequence length="332" mass="37333">MGQSIRNELIRVLIASDATFLSGEEISRKVGVSRAAIWKHIEELRQEGYEIEARPRHGYRLVYRPDRVAPEEIYPHLQTVAFGREIRYLVQTDSTQIVAHQWAREGAPEGAIVIAEEQHQGRGRMGRVWHSPPQTGIWMSVILRPPIPLSHAPHLTLLASVAVRRALAKLTELPVKIKWPNDLLINGKKVCGILTELRGEQDQIHYVIVGMGINVNAQVADWPDWLKEVGTSLRHELGRPIHRASLLAEILAELEQSYQGYLERGFAPIREEWQQMAGILGEQITARTSQGSYTGIAEQLNEHGALLLRTEQGVVPVYSAEIEWQGDSSGEN</sequence>
<keyword evidence="1 4" id="KW-0436">Ligase</keyword>
<dbReference type="HAMAP" id="MF_00978">
    <property type="entry name" value="Bifunct_BirA"/>
    <property type="match status" value="1"/>
</dbReference>
<dbReference type="Gene3D" id="2.30.30.100">
    <property type="match status" value="1"/>
</dbReference>
<proteinExistence type="inferred from homology"/>
<dbReference type="PANTHER" id="PTHR12835:SF5">
    <property type="entry name" value="BIOTIN--PROTEIN LIGASE"/>
    <property type="match status" value="1"/>
</dbReference>
<evidence type="ECO:0000313" key="7">
    <source>
        <dbReference type="Proteomes" id="UP001596500"/>
    </source>
</evidence>
<evidence type="ECO:0000256" key="3">
    <source>
        <dbReference type="ARBA" id="ARBA00023267"/>
    </source>
</evidence>
<dbReference type="PROSITE" id="PS51733">
    <property type="entry name" value="BPL_LPL_CATALYTIC"/>
    <property type="match status" value="1"/>
</dbReference>
<keyword evidence="7" id="KW-1185">Reference proteome</keyword>
<name>A0ABW2RMX6_9BACL</name>
<dbReference type="GO" id="GO:0004077">
    <property type="term" value="F:biotin--[biotin carboxyl-carrier protein] ligase activity"/>
    <property type="evidence" value="ECO:0007669"/>
    <property type="project" value="UniProtKB-EC"/>
</dbReference>
<gene>
    <name evidence="4" type="primary">birA</name>
    <name evidence="6" type="ORF">ACFQNG_13460</name>
</gene>
<feature type="domain" description="BPL/LPL catalytic" evidence="5">
    <location>
        <begin position="71"/>
        <end position="262"/>
    </location>
</feature>
<dbReference type="Pfam" id="PF02237">
    <property type="entry name" value="BPL_C"/>
    <property type="match status" value="1"/>
</dbReference>
<dbReference type="InterPro" id="IPR036388">
    <property type="entry name" value="WH-like_DNA-bd_sf"/>
</dbReference>
<comment type="catalytic activity">
    <reaction evidence="4">
        <text>biotin + L-lysyl-[protein] + ATP = N(6)-biotinyl-L-lysyl-[protein] + AMP + diphosphate + H(+)</text>
        <dbReference type="Rhea" id="RHEA:11756"/>
        <dbReference type="Rhea" id="RHEA-COMP:9752"/>
        <dbReference type="Rhea" id="RHEA-COMP:10505"/>
        <dbReference type="ChEBI" id="CHEBI:15378"/>
        <dbReference type="ChEBI" id="CHEBI:29969"/>
        <dbReference type="ChEBI" id="CHEBI:30616"/>
        <dbReference type="ChEBI" id="CHEBI:33019"/>
        <dbReference type="ChEBI" id="CHEBI:57586"/>
        <dbReference type="ChEBI" id="CHEBI:83144"/>
        <dbReference type="ChEBI" id="CHEBI:456215"/>
        <dbReference type="EC" id="6.3.4.15"/>
    </reaction>
</comment>
<comment type="similarity">
    <text evidence="4">Belongs to the biotin--protein ligase family.</text>
</comment>
<comment type="function">
    <text evidence="4">Acts both as a biotin--[acetyl-CoA-carboxylase] ligase and a repressor.</text>
</comment>
<keyword evidence="4" id="KW-0805">Transcription regulation</keyword>
<evidence type="ECO:0000313" key="6">
    <source>
        <dbReference type="EMBL" id="MFC7442097.1"/>
    </source>
</evidence>
<feature type="binding site" evidence="4">
    <location>
        <begin position="122"/>
        <end position="124"/>
    </location>
    <ligand>
        <name>biotin</name>
        <dbReference type="ChEBI" id="CHEBI:57586"/>
    </ligand>
</feature>
<dbReference type="NCBIfam" id="TIGR00121">
    <property type="entry name" value="birA_ligase"/>
    <property type="match status" value="1"/>
</dbReference>
<keyword evidence="4" id="KW-0547">Nucleotide-binding</keyword>
<dbReference type="InterPro" id="IPR011991">
    <property type="entry name" value="ArsR-like_HTH"/>
</dbReference>
<dbReference type="InterPro" id="IPR004143">
    <property type="entry name" value="BPL_LPL_catalytic"/>
</dbReference>
<protein>
    <recommendedName>
        <fullName evidence="4">Bifunctional ligase/repressor BirA</fullName>
    </recommendedName>
    <alternativeName>
        <fullName evidence="4">Biotin--[acetyl-CoA-carboxylase] ligase</fullName>
        <ecNumber evidence="4">6.3.4.15</ecNumber>
    </alternativeName>
    <alternativeName>
        <fullName evidence="4">Biotin--protein ligase</fullName>
    </alternativeName>
    <alternativeName>
        <fullName evidence="4">Biotin-[acetyl-CoA carboxylase] synthetase</fullName>
    </alternativeName>
</protein>
<organism evidence="6 7">
    <name type="scientific">Laceyella putida</name>
    <dbReference type="NCBI Taxonomy" id="110101"/>
    <lineage>
        <taxon>Bacteria</taxon>
        <taxon>Bacillati</taxon>
        <taxon>Bacillota</taxon>
        <taxon>Bacilli</taxon>
        <taxon>Bacillales</taxon>
        <taxon>Thermoactinomycetaceae</taxon>
        <taxon>Laceyella</taxon>
    </lineage>
</organism>
<keyword evidence="2 4" id="KW-0238">DNA-binding</keyword>
<accession>A0ABW2RMX6</accession>
<dbReference type="InterPro" id="IPR013196">
    <property type="entry name" value="HTH_11"/>
</dbReference>
<dbReference type="Gene3D" id="1.10.10.10">
    <property type="entry name" value="Winged helix-like DNA-binding domain superfamily/Winged helix DNA-binding domain"/>
    <property type="match status" value="1"/>
</dbReference>
<dbReference type="SUPFAM" id="SSF46785">
    <property type="entry name" value="Winged helix' DNA-binding domain"/>
    <property type="match status" value="1"/>
</dbReference>
<feature type="binding site" evidence="4">
    <location>
        <position position="118"/>
    </location>
    <ligand>
        <name>biotin</name>
        <dbReference type="ChEBI" id="CHEBI:57586"/>
    </ligand>
</feature>
<comment type="caution">
    <text evidence="4">Lacks conserved residue(s) required for the propagation of feature annotation.</text>
</comment>